<dbReference type="Pfam" id="PF13516">
    <property type="entry name" value="LRR_6"/>
    <property type="match status" value="1"/>
</dbReference>
<comment type="caution">
    <text evidence="1">The sequence shown here is derived from an EMBL/GenBank/DDBJ whole genome shotgun (WGS) entry which is preliminary data.</text>
</comment>
<name>A0A9W4X0C5_9GLOM</name>
<feature type="non-terminal residue" evidence="1">
    <location>
        <position position="84"/>
    </location>
</feature>
<dbReference type="AlphaFoldDB" id="A0A9W4X0C5"/>
<accession>A0A9W4X0C5</accession>
<dbReference type="InterPro" id="IPR032675">
    <property type="entry name" value="LRR_dom_sf"/>
</dbReference>
<dbReference type="OrthoDB" id="550575at2759"/>
<dbReference type="Proteomes" id="UP001153678">
    <property type="component" value="Unassembled WGS sequence"/>
</dbReference>
<evidence type="ECO:0000313" key="2">
    <source>
        <dbReference type="Proteomes" id="UP001153678"/>
    </source>
</evidence>
<evidence type="ECO:0000313" key="1">
    <source>
        <dbReference type="EMBL" id="CAI2198742.1"/>
    </source>
</evidence>
<reference evidence="1" key="1">
    <citation type="submission" date="2022-08" db="EMBL/GenBank/DDBJ databases">
        <authorList>
            <person name="Kallberg Y."/>
            <person name="Tangrot J."/>
            <person name="Rosling A."/>
        </authorList>
    </citation>
    <scope>NUCLEOTIDE SEQUENCE</scope>
    <source>
        <strain evidence="1">Wild A</strain>
    </source>
</reference>
<protein>
    <submittedName>
        <fullName evidence="1">16449_t:CDS:1</fullName>
    </submittedName>
</protein>
<gene>
    <name evidence="1" type="ORF">FWILDA_LOCUS18724</name>
</gene>
<sequence length="84" mass="9758">HGDIKDASTLMRRCFNIEYLDFNGVMSLQNDVLIIAIIKRSLNLRYLEISHNNIGDEVIEMLAYTCYKLKHFELDSCSFVSELL</sequence>
<dbReference type="EMBL" id="CAMKVN010019453">
    <property type="protein sequence ID" value="CAI2198742.1"/>
    <property type="molecule type" value="Genomic_DNA"/>
</dbReference>
<keyword evidence="2" id="KW-1185">Reference proteome</keyword>
<dbReference type="InterPro" id="IPR001611">
    <property type="entry name" value="Leu-rich_rpt"/>
</dbReference>
<dbReference type="SUPFAM" id="SSF52047">
    <property type="entry name" value="RNI-like"/>
    <property type="match status" value="1"/>
</dbReference>
<proteinExistence type="predicted"/>
<dbReference type="Gene3D" id="3.80.10.10">
    <property type="entry name" value="Ribonuclease Inhibitor"/>
    <property type="match status" value="1"/>
</dbReference>
<organism evidence="1 2">
    <name type="scientific">Funneliformis geosporum</name>
    <dbReference type="NCBI Taxonomy" id="1117311"/>
    <lineage>
        <taxon>Eukaryota</taxon>
        <taxon>Fungi</taxon>
        <taxon>Fungi incertae sedis</taxon>
        <taxon>Mucoromycota</taxon>
        <taxon>Glomeromycotina</taxon>
        <taxon>Glomeromycetes</taxon>
        <taxon>Glomerales</taxon>
        <taxon>Glomeraceae</taxon>
        <taxon>Funneliformis</taxon>
    </lineage>
</organism>
<feature type="non-terminal residue" evidence="1">
    <location>
        <position position="1"/>
    </location>
</feature>